<dbReference type="AlphaFoldDB" id="A0A0E9V048"/>
<evidence type="ECO:0000313" key="1">
    <source>
        <dbReference type="EMBL" id="JAH71361.1"/>
    </source>
</evidence>
<reference evidence="1" key="1">
    <citation type="submission" date="2014-11" db="EMBL/GenBank/DDBJ databases">
        <authorList>
            <person name="Amaro Gonzalez C."/>
        </authorList>
    </citation>
    <scope>NUCLEOTIDE SEQUENCE</scope>
</reference>
<organism evidence="1">
    <name type="scientific">Anguilla anguilla</name>
    <name type="common">European freshwater eel</name>
    <name type="synonym">Muraena anguilla</name>
    <dbReference type="NCBI Taxonomy" id="7936"/>
    <lineage>
        <taxon>Eukaryota</taxon>
        <taxon>Metazoa</taxon>
        <taxon>Chordata</taxon>
        <taxon>Craniata</taxon>
        <taxon>Vertebrata</taxon>
        <taxon>Euteleostomi</taxon>
        <taxon>Actinopterygii</taxon>
        <taxon>Neopterygii</taxon>
        <taxon>Teleostei</taxon>
        <taxon>Anguilliformes</taxon>
        <taxon>Anguillidae</taxon>
        <taxon>Anguilla</taxon>
    </lineage>
</organism>
<protein>
    <submittedName>
        <fullName evidence="1">Uncharacterized protein</fullName>
    </submittedName>
</protein>
<reference evidence="1" key="2">
    <citation type="journal article" date="2015" name="Fish Shellfish Immunol.">
        <title>Early steps in the European eel (Anguilla anguilla)-Vibrio vulnificus interaction in the gills: Role of the RtxA13 toxin.</title>
        <authorList>
            <person name="Callol A."/>
            <person name="Pajuelo D."/>
            <person name="Ebbesson L."/>
            <person name="Teles M."/>
            <person name="MacKenzie S."/>
            <person name="Amaro C."/>
        </authorList>
    </citation>
    <scope>NUCLEOTIDE SEQUENCE</scope>
</reference>
<accession>A0A0E9V048</accession>
<proteinExistence type="predicted"/>
<name>A0A0E9V048_ANGAN</name>
<sequence>MSASVKVAKGHTVQLN</sequence>
<dbReference type="EMBL" id="GBXM01037216">
    <property type="protein sequence ID" value="JAH71361.1"/>
    <property type="molecule type" value="Transcribed_RNA"/>
</dbReference>